<comment type="caution">
    <text evidence="1">The sequence shown here is derived from an EMBL/GenBank/DDBJ whole genome shotgun (WGS) entry which is preliminary data.</text>
</comment>
<evidence type="ECO:0000313" key="2">
    <source>
        <dbReference type="Proteomes" id="UP001564760"/>
    </source>
</evidence>
<accession>A0ABV4CC15</accession>
<dbReference type="Proteomes" id="UP001564760">
    <property type="component" value="Unassembled WGS sequence"/>
</dbReference>
<name>A0ABV4CC15_9MYCO</name>
<evidence type="ECO:0000313" key="1">
    <source>
        <dbReference type="EMBL" id="MEY8019021.1"/>
    </source>
</evidence>
<reference evidence="1 2" key="1">
    <citation type="submission" date="2024-08" db="EMBL/GenBank/DDBJ databases">
        <title>Mycobacterium servetensis sp. nov., a novel rapid-growing mycobacterial species recovered from a human patient in Zaragoza, Spain.</title>
        <authorList>
            <person name="Tristancho-Baro A.I."/>
            <person name="Buenestado-Serrano S."/>
            <person name="Garcia De Viedma D."/>
            <person name="Milagro-Beamonte A."/>
            <person name="Burillo N."/>
            <person name="Sanz S."/>
            <person name="Lopez-Calleja A.I."/>
            <person name="Penas-Utrilla D."/>
            <person name="Guardingo M."/>
            <person name="Garcia M.J."/>
            <person name="Vinuelas-Bayon J."/>
        </authorList>
    </citation>
    <scope>NUCLEOTIDE SEQUENCE [LARGE SCALE GENOMIC DNA]</scope>
    <source>
        <strain evidence="2">HUMS_12744610</strain>
    </source>
</reference>
<organism evidence="1 2">
    <name type="scientific">Mycobacterium servetii</name>
    <dbReference type="NCBI Taxonomy" id="3237418"/>
    <lineage>
        <taxon>Bacteria</taxon>
        <taxon>Bacillati</taxon>
        <taxon>Actinomycetota</taxon>
        <taxon>Actinomycetes</taxon>
        <taxon>Mycobacteriales</taxon>
        <taxon>Mycobacteriaceae</taxon>
        <taxon>Mycobacterium</taxon>
    </lineage>
</organism>
<dbReference type="EMBL" id="JBGEDP010000002">
    <property type="protein sequence ID" value="MEY8019021.1"/>
    <property type="molecule type" value="Genomic_DNA"/>
</dbReference>
<keyword evidence="2" id="KW-1185">Reference proteome</keyword>
<sequence>MSVSPNDPAPHLRFDAETRRLPMGLTTAALRDFLAVQLRSTDRAVSTAELRHRASEHGFSDLLVEGTYRLLVTLERRGQAQRVASRGRSVYWVNNASTNSHPAAAIERFIS</sequence>
<evidence type="ECO:0008006" key="3">
    <source>
        <dbReference type="Google" id="ProtNLM"/>
    </source>
</evidence>
<gene>
    <name evidence="1" type="ORF">AB8998_30685</name>
</gene>
<protein>
    <recommendedName>
        <fullName evidence="3">Fur family transcriptional regulator</fullName>
    </recommendedName>
</protein>
<proteinExistence type="predicted"/>